<dbReference type="Proteomes" id="UP000570595">
    <property type="component" value="Unassembled WGS sequence"/>
</dbReference>
<evidence type="ECO:0000313" key="3">
    <source>
        <dbReference type="Proteomes" id="UP000570595"/>
    </source>
</evidence>
<protein>
    <submittedName>
        <fullName evidence="2">Uncharacterized protein</fullName>
    </submittedName>
</protein>
<sequence length="356" mass="38601">MPLSSRRHRELTPREVEDRVKQIIDSGGASPRGRQSAKVVALVEKWRRGEPIKIGKFLYQRGKERAPYVNPNPSIFILSAGSSSRNSTSAENSTTPKEVPNEGKAGVPGDGSSHSSQDDVAESGHDSEGYDALGSTSGPPTPPQTADCSGEAQVSDAQPGKDNPQVPLKQAIVPWSSQETLGCGTCPKYQCDFVLGAINRKATPTTFNGWVRAEYPSMDTVPNLDKYLLKDTYIFNPLSGFGAVLGPRSLMCPMCKSAALKCTGLSSHGPRLCTDLRRDYWVWPVVLACTGVCGKSLQSGRKRFFSLAEEIMNVLPQEIRRSLPFVPFGTGGKLLSRQLLGLGGRRLRSMRGTSQM</sequence>
<dbReference type="EMBL" id="JABAHT010001440">
    <property type="protein sequence ID" value="KAF4649120.1"/>
    <property type="molecule type" value="Genomic_DNA"/>
</dbReference>
<evidence type="ECO:0000313" key="2">
    <source>
        <dbReference type="EMBL" id="KAF4649120.1"/>
    </source>
</evidence>
<proteinExistence type="predicted"/>
<dbReference type="AlphaFoldDB" id="A0A7J6KQ02"/>
<accession>A0A7J6KQ02</accession>
<comment type="caution">
    <text evidence="2">The sequence shown here is derived from an EMBL/GenBank/DDBJ whole genome shotgun (WGS) entry which is preliminary data.</text>
</comment>
<feature type="region of interest" description="Disordered" evidence="1">
    <location>
        <begin position="80"/>
        <end position="166"/>
    </location>
</feature>
<feature type="compositionally biased region" description="Low complexity" evidence="1">
    <location>
        <begin position="80"/>
        <end position="95"/>
    </location>
</feature>
<evidence type="ECO:0000256" key="1">
    <source>
        <dbReference type="SAM" id="MobiDB-lite"/>
    </source>
</evidence>
<gene>
    <name evidence="2" type="ORF">FOZ61_001724</name>
</gene>
<reference evidence="2 3" key="1">
    <citation type="submission" date="2020-04" db="EMBL/GenBank/DDBJ databases">
        <title>Perkinsus olseni comparative genomics.</title>
        <authorList>
            <person name="Bogema D.R."/>
        </authorList>
    </citation>
    <scope>NUCLEOTIDE SEQUENCE [LARGE SCALE GENOMIC DNA]</scope>
    <source>
        <strain evidence="2">ATCC PRA-179</strain>
    </source>
</reference>
<organism evidence="2 3">
    <name type="scientific">Perkinsus olseni</name>
    <name type="common">Perkinsus atlanticus</name>
    <dbReference type="NCBI Taxonomy" id="32597"/>
    <lineage>
        <taxon>Eukaryota</taxon>
        <taxon>Sar</taxon>
        <taxon>Alveolata</taxon>
        <taxon>Perkinsozoa</taxon>
        <taxon>Perkinsea</taxon>
        <taxon>Perkinsida</taxon>
        <taxon>Perkinsidae</taxon>
        <taxon>Perkinsus</taxon>
    </lineage>
</organism>
<dbReference type="OrthoDB" id="10525541at2759"/>
<name>A0A7J6KQ02_PEROL</name>